<sequence>MKYRIKELKLDNDVTVEYVECVKQEGRVSVCQLISLWRFTEAQIQSIRAKGTI</sequence>
<reference evidence="2" key="1">
    <citation type="journal article" date="2013" name="Microb. Biotechnol.">
        <title>Metabolic potential of the organic-solvent tolerant Pseudomonas putida DOT-T1E deduced from its annotated genome.</title>
        <authorList>
            <person name="Udaondo Z."/>
            <person name="Molina L."/>
            <person name="Daniels C."/>
            <person name="Gomez M.J."/>
            <person name="Molina-Henares M.A."/>
            <person name="Matilla M.A."/>
            <person name="Roca A."/>
            <person name="Fernandez M."/>
            <person name="Duque E."/>
            <person name="Segura A."/>
            <person name="Ramos J.L."/>
        </authorList>
    </citation>
    <scope>NUCLEOTIDE SEQUENCE [LARGE SCALE GENOMIC DNA]</scope>
    <source>
        <strain evidence="2">DOT-T1E</strain>
    </source>
</reference>
<dbReference type="PATRIC" id="fig|1196325.3.peg.1398"/>
<evidence type="ECO:0000313" key="1">
    <source>
        <dbReference type="EMBL" id="AFO47249.1"/>
    </source>
</evidence>
<dbReference type="KEGG" id="ppx:T1E_1394"/>
<dbReference type="HOGENOM" id="CLU_3065229_0_0_6"/>
<protein>
    <submittedName>
        <fullName evidence="1">Uncharacterized protein</fullName>
    </submittedName>
</protein>
<evidence type="ECO:0000313" key="2">
    <source>
        <dbReference type="Proteomes" id="UP000006503"/>
    </source>
</evidence>
<accession>I7C6D7</accession>
<dbReference type="Proteomes" id="UP000006503">
    <property type="component" value="Chromosome"/>
</dbReference>
<dbReference type="EMBL" id="CP003734">
    <property type="protein sequence ID" value="AFO47249.1"/>
    <property type="molecule type" value="Genomic_DNA"/>
</dbReference>
<proteinExistence type="predicted"/>
<organism evidence="1 2">
    <name type="scientific">Pseudomonas putida (strain DOT-T1E)</name>
    <dbReference type="NCBI Taxonomy" id="1196325"/>
    <lineage>
        <taxon>Bacteria</taxon>
        <taxon>Pseudomonadati</taxon>
        <taxon>Pseudomonadota</taxon>
        <taxon>Gammaproteobacteria</taxon>
        <taxon>Pseudomonadales</taxon>
        <taxon>Pseudomonadaceae</taxon>
        <taxon>Pseudomonas</taxon>
    </lineage>
</organism>
<dbReference type="AlphaFoldDB" id="I7C6D7"/>
<gene>
    <name evidence="1" type="ordered locus">T1E_1394</name>
</gene>
<dbReference type="RefSeq" id="WP_014859785.1">
    <property type="nucleotide sequence ID" value="NC_018220.1"/>
</dbReference>
<name>I7C6D7_PSEPT</name>